<gene>
    <name evidence="2" type="ORF">Pan241w_18730</name>
</gene>
<evidence type="ECO:0008006" key="4">
    <source>
        <dbReference type="Google" id="ProtNLM"/>
    </source>
</evidence>
<evidence type="ECO:0000313" key="2">
    <source>
        <dbReference type="EMBL" id="QDT41809.1"/>
    </source>
</evidence>
<dbReference type="AlphaFoldDB" id="A0A517RD52"/>
<feature type="chain" id="PRO_5021846104" description="HMA domain-containing protein" evidence="1">
    <location>
        <begin position="28"/>
        <end position="127"/>
    </location>
</feature>
<reference evidence="2 3" key="1">
    <citation type="submission" date="2019-02" db="EMBL/GenBank/DDBJ databases">
        <title>Deep-cultivation of Planctomycetes and their phenomic and genomic characterization uncovers novel biology.</title>
        <authorList>
            <person name="Wiegand S."/>
            <person name="Jogler M."/>
            <person name="Boedeker C."/>
            <person name="Pinto D."/>
            <person name="Vollmers J."/>
            <person name="Rivas-Marin E."/>
            <person name="Kohn T."/>
            <person name="Peeters S.H."/>
            <person name="Heuer A."/>
            <person name="Rast P."/>
            <person name="Oberbeckmann S."/>
            <person name="Bunk B."/>
            <person name="Jeske O."/>
            <person name="Meyerdierks A."/>
            <person name="Storesund J.E."/>
            <person name="Kallscheuer N."/>
            <person name="Luecker S."/>
            <person name="Lage O.M."/>
            <person name="Pohl T."/>
            <person name="Merkel B.J."/>
            <person name="Hornburger P."/>
            <person name="Mueller R.-W."/>
            <person name="Bruemmer F."/>
            <person name="Labrenz M."/>
            <person name="Spormann A.M."/>
            <person name="Op den Camp H."/>
            <person name="Overmann J."/>
            <person name="Amann R."/>
            <person name="Jetten M.S.M."/>
            <person name="Mascher T."/>
            <person name="Medema M.H."/>
            <person name="Devos D.P."/>
            <person name="Kaster A.-K."/>
            <person name="Ovreas L."/>
            <person name="Rohde M."/>
            <person name="Galperin M.Y."/>
            <person name="Jogler C."/>
        </authorList>
    </citation>
    <scope>NUCLEOTIDE SEQUENCE [LARGE SCALE GENOMIC DNA]</scope>
    <source>
        <strain evidence="2 3">Pan241w</strain>
    </source>
</reference>
<dbReference type="Proteomes" id="UP000317171">
    <property type="component" value="Chromosome"/>
</dbReference>
<name>A0A517RD52_9PLAN</name>
<dbReference type="EMBL" id="CP036269">
    <property type="protein sequence ID" value="QDT41809.1"/>
    <property type="molecule type" value="Genomic_DNA"/>
</dbReference>
<organism evidence="2 3">
    <name type="scientific">Gimesia alba</name>
    <dbReference type="NCBI Taxonomy" id="2527973"/>
    <lineage>
        <taxon>Bacteria</taxon>
        <taxon>Pseudomonadati</taxon>
        <taxon>Planctomycetota</taxon>
        <taxon>Planctomycetia</taxon>
        <taxon>Planctomycetales</taxon>
        <taxon>Planctomycetaceae</taxon>
        <taxon>Gimesia</taxon>
    </lineage>
</organism>
<accession>A0A517RD52</accession>
<evidence type="ECO:0000256" key="1">
    <source>
        <dbReference type="SAM" id="SignalP"/>
    </source>
</evidence>
<proteinExistence type="predicted"/>
<protein>
    <recommendedName>
        <fullName evidence="4">HMA domain-containing protein</fullName>
    </recommendedName>
</protein>
<evidence type="ECO:0000313" key="3">
    <source>
        <dbReference type="Proteomes" id="UP000317171"/>
    </source>
</evidence>
<dbReference type="OrthoDB" id="9833547at2"/>
<dbReference type="RefSeq" id="WP_145213996.1">
    <property type="nucleotide sequence ID" value="NZ_CP036269.1"/>
</dbReference>
<sequence precursor="true">MISHLIKICLSLMLAASLMVPRTWCCADSGQTTPKPNATQHSCCSPQSAQQTQSSEPLVPVHNCSCCAAKVIANVAKTTKVDPNQTSLHQIDVTPELIPPGNETSLSYQGSLPRSRPLHLLHCVWTC</sequence>
<keyword evidence="1" id="KW-0732">Signal</keyword>
<feature type="signal peptide" evidence="1">
    <location>
        <begin position="1"/>
        <end position="27"/>
    </location>
</feature>
<dbReference type="KEGG" id="gaz:Pan241w_18730"/>
<keyword evidence="3" id="KW-1185">Reference proteome</keyword>